<sequence>MKMEDMGKSINNFLHKKGVTKHYLPTTDDNRDAESDMTYFEGQATSSRGEYARKKELAGFNGEIQEIQLRNILGQGYEAIYKAEVDGHQVQGNFCATAERGVWSLSGDSEVTVDGVALSTEAANIFNNKYAGVIIEWGFLDQRTAKANEVRVKNVVEEVESEQRRAEHAEWYEKKMQDTQILEEERRRLEASARNELDRVFAQPKKTE</sequence>
<proteinExistence type="predicted"/>
<dbReference type="Proteomes" id="UP000177996">
    <property type="component" value="Unassembled WGS sequence"/>
</dbReference>
<dbReference type="AlphaFoldDB" id="A0A1G2D5M7"/>
<comment type="caution">
    <text evidence="2">The sequence shown here is derived from an EMBL/GenBank/DDBJ whole genome shotgun (WGS) entry which is preliminary data.</text>
</comment>
<gene>
    <name evidence="2" type="ORF">A3D65_04625</name>
</gene>
<reference evidence="2 3" key="1">
    <citation type="journal article" date="2016" name="Nat. Commun.">
        <title>Thousands of microbial genomes shed light on interconnected biogeochemical processes in an aquifer system.</title>
        <authorList>
            <person name="Anantharaman K."/>
            <person name="Brown C.T."/>
            <person name="Hug L.A."/>
            <person name="Sharon I."/>
            <person name="Castelle C.J."/>
            <person name="Probst A.J."/>
            <person name="Thomas B.C."/>
            <person name="Singh A."/>
            <person name="Wilkins M.J."/>
            <person name="Karaoz U."/>
            <person name="Brodie E.L."/>
            <person name="Williams K.H."/>
            <person name="Hubbard S.S."/>
            <person name="Banfield J.F."/>
        </authorList>
    </citation>
    <scope>NUCLEOTIDE SEQUENCE [LARGE SCALE GENOMIC DNA]</scope>
</reference>
<dbReference type="STRING" id="1798661.A3D65_04625"/>
<feature type="coiled-coil region" evidence="1">
    <location>
        <begin position="172"/>
        <end position="199"/>
    </location>
</feature>
<dbReference type="EMBL" id="MHLL01000044">
    <property type="protein sequence ID" value="OGZ08058.1"/>
    <property type="molecule type" value="Genomic_DNA"/>
</dbReference>
<evidence type="ECO:0000313" key="3">
    <source>
        <dbReference type="Proteomes" id="UP000177996"/>
    </source>
</evidence>
<evidence type="ECO:0000256" key="1">
    <source>
        <dbReference type="SAM" id="Coils"/>
    </source>
</evidence>
<keyword evidence="1" id="KW-0175">Coiled coil</keyword>
<name>A0A1G2D5M7_9BACT</name>
<protein>
    <submittedName>
        <fullName evidence="2">Uncharacterized protein</fullName>
    </submittedName>
</protein>
<evidence type="ECO:0000313" key="2">
    <source>
        <dbReference type="EMBL" id="OGZ08058.1"/>
    </source>
</evidence>
<organism evidence="2 3">
    <name type="scientific">Candidatus Lloydbacteria bacterium RIFCSPHIGHO2_02_FULL_50_13</name>
    <dbReference type="NCBI Taxonomy" id="1798661"/>
    <lineage>
        <taxon>Bacteria</taxon>
        <taxon>Candidatus Lloydiibacteriota</taxon>
    </lineage>
</organism>
<accession>A0A1G2D5M7</accession>